<proteinExistence type="predicted"/>
<accession>A0ACC4B6D1</accession>
<organism evidence="1 2">
    <name type="scientific">Populus alba</name>
    <name type="common">White poplar</name>
    <dbReference type="NCBI Taxonomy" id="43335"/>
    <lineage>
        <taxon>Eukaryota</taxon>
        <taxon>Viridiplantae</taxon>
        <taxon>Streptophyta</taxon>
        <taxon>Embryophyta</taxon>
        <taxon>Tracheophyta</taxon>
        <taxon>Spermatophyta</taxon>
        <taxon>Magnoliopsida</taxon>
        <taxon>eudicotyledons</taxon>
        <taxon>Gunneridae</taxon>
        <taxon>Pentapetalae</taxon>
        <taxon>rosids</taxon>
        <taxon>fabids</taxon>
        <taxon>Malpighiales</taxon>
        <taxon>Salicaceae</taxon>
        <taxon>Saliceae</taxon>
        <taxon>Populus</taxon>
    </lineage>
</organism>
<name>A0ACC4B6D1_POPAL</name>
<protein>
    <submittedName>
        <fullName evidence="1">Uncharacterized protein</fullName>
    </submittedName>
</protein>
<keyword evidence="2" id="KW-1185">Reference proteome</keyword>
<dbReference type="Proteomes" id="UP000309997">
    <property type="component" value="Unassembled WGS sequence"/>
</dbReference>
<dbReference type="EMBL" id="RCHU02000013">
    <property type="protein sequence ID" value="KAL3574137.1"/>
    <property type="molecule type" value="Genomic_DNA"/>
</dbReference>
<gene>
    <name evidence="1" type="ORF">D5086_024750</name>
</gene>
<reference evidence="1 2" key="1">
    <citation type="journal article" date="2024" name="Plant Biotechnol. J.">
        <title>Genome and CRISPR/Cas9 system of a widespread forest tree (Populus alba) in the world.</title>
        <authorList>
            <person name="Liu Y.J."/>
            <person name="Jiang P.F."/>
            <person name="Han X.M."/>
            <person name="Li X.Y."/>
            <person name="Wang H.M."/>
            <person name="Wang Y.J."/>
            <person name="Wang X.X."/>
            <person name="Zeng Q.Y."/>
        </authorList>
    </citation>
    <scope>NUCLEOTIDE SEQUENCE [LARGE SCALE GENOMIC DNA]</scope>
    <source>
        <strain evidence="2">cv. PAL-ZL1</strain>
    </source>
</reference>
<comment type="caution">
    <text evidence="1">The sequence shown here is derived from an EMBL/GenBank/DDBJ whole genome shotgun (WGS) entry which is preliminary data.</text>
</comment>
<evidence type="ECO:0000313" key="1">
    <source>
        <dbReference type="EMBL" id="KAL3574137.1"/>
    </source>
</evidence>
<evidence type="ECO:0000313" key="2">
    <source>
        <dbReference type="Proteomes" id="UP000309997"/>
    </source>
</evidence>
<sequence>MEGDAAAVTDFQDWELLANSDSDLVNSPISVADSSRSFEEIVADTEGMFRLDHFSLENDNRYVKTTLSATDEGSVESDNPSWIDPGSETRFQRRNSVEFWPDSGSDRSDDRKLGDFDVKNELGLVESERTDVGFEEIGEIEAKEGKLESLERKVSNFERKSELGFEENVKVHVGLEGYGETQSKDKDLVKFWSDSGGDDLFSGDVGKDQVGSEILGESEGENESKDVNLSVVAVGETKPGDEVEKRKVVLWKVPFEMLRYCVFRFSPVWSVSVAAAVMGFVILGRRLYKMKRKTKSLQLKVTVDDKKVSHFMSRAARLNETFSVVRRVPIVRPLLPAAGLDWSSSDLHVCELESRLVPGICKQFFKTAQLRTSISYCFDISLFLGRNASSLHRLAPANPDCEKLSGKPEDQIDKTTIGKVLIPEIQEKLTAETRQ</sequence>